<dbReference type="Proteomes" id="UP000318053">
    <property type="component" value="Unassembled WGS sequence"/>
</dbReference>
<dbReference type="PANTHER" id="PTHR36558">
    <property type="entry name" value="GLR1098 PROTEIN"/>
    <property type="match status" value="1"/>
</dbReference>
<dbReference type="InterPro" id="IPR008538">
    <property type="entry name" value="Uma2"/>
</dbReference>
<evidence type="ECO:0000313" key="3">
    <source>
        <dbReference type="Proteomes" id="UP000318053"/>
    </source>
</evidence>
<dbReference type="CDD" id="cd06260">
    <property type="entry name" value="DUF820-like"/>
    <property type="match status" value="1"/>
</dbReference>
<dbReference type="SUPFAM" id="SSF52980">
    <property type="entry name" value="Restriction endonuclease-like"/>
    <property type="match status" value="1"/>
</dbReference>
<dbReference type="Gene3D" id="3.90.1570.10">
    <property type="entry name" value="tt1808, chain A"/>
    <property type="match status" value="1"/>
</dbReference>
<sequence>MSAAGQPEFTTVDEYLAAEELSDTKSEYIDGWVRAMSGATVRHNVVKMNCGLAIGSSLKGKPCRPFDSDMKLRITQQHSKRFYYPDLQVICKSNAPTDLFQDQPILIIEVLSPSTRAYDLDEKLNVYLKIASLECYVILEQHIPFAIAMRRTSDGFLRETYEGIDTKIDFPFIDCTLPMSDAYDGVEFTASGVQETEEDYDAARNE</sequence>
<feature type="domain" description="Putative restriction endonuclease" evidence="1">
    <location>
        <begin position="12"/>
        <end position="140"/>
    </location>
</feature>
<protein>
    <recommendedName>
        <fullName evidence="1">Putative restriction endonuclease domain-containing protein</fullName>
    </recommendedName>
</protein>
<dbReference type="InterPro" id="IPR011335">
    <property type="entry name" value="Restrct_endonuc-II-like"/>
</dbReference>
<organism evidence="2 3">
    <name type="scientific">Allorhodopirellula solitaria</name>
    <dbReference type="NCBI Taxonomy" id="2527987"/>
    <lineage>
        <taxon>Bacteria</taxon>
        <taxon>Pseudomonadati</taxon>
        <taxon>Planctomycetota</taxon>
        <taxon>Planctomycetia</taxon>
        <taxon>Pirellulales</taxon>
        <taxon>Pirellulaceae</taxon>
        <taxon>Allorhodopirellula</taxon>
    </lineage>
</organism>
<reference evidence="2 3" key="1">
    <citation type="submission" date="2019-02" db="EMBL/GenBank/DDBJ databases">
        <title>Deep-cultivation of Planctomycetes and their phenomic and genomic characterization uncovers novel biology.</title>
        <authorList>
            <person name="Wiegand S."/>
            <person name="Jogler M."/>
            <person name="Boedeker C."/>
            <person name="Pinto D."/>
            <person name="Vollmers J."/>
            <person name="Rivas-Marin E."/>
            <person name="Kohn T."/>
            <person name="Peeters S.H."/>
            <person name="Heuer A."/>
            <person name="Rast P."/>
            <person name="Oberbeckmann S."/>
            <person name="Bunk B."/>
            <person name="Jeske O."/>
            <person name="Meyerdierks A."/>
            <person name="Storesund J.E."/>
            <person name="Kallscheuer N."/>
            <person name="Luecker S."/>
            <person name="Lage O.M."/>
            <person name="Pohl T."/>
            <person name="Merkel B.J."/>
            <person name="Hornburger P."/>
            <person name="Mueller R.-W."/>
            <person name="Bruemmer F."/>
            <person name="Labrenz M."/>
            <person name="Spormann A.M."/>
            <person name="Op Den Camp H."/>
            <person name="Overmann J."/>
            <person name="Amann R."/>
            <person name="Jetten M.S.M."/>
            <person name="Mascher T."/>
            <person name="Medema M.H."/>
            <person name="Devos D.P."/>
            <person name="Kaster A.-K."/>
            <person name="Ovreas L."/>
            <person name="Rohde M."/>
            <person name="Galperin M.Y."/>
            <person name="Jogler C."/>
        </authorList>
    </citation>
    <scope>NUCLEOTIDE SEQUENCE [LARGE SCALE GENOMIC DNA]</scope>
    <source>
        <strain evidence="2 3">CA85</strain>
    </source>
</reference>
<gene>
    <name evidence="2" type="ORF">CA85_48670</name>
</gene>
<accession>A0A5C5X0I6</accession>
<name>A0A5C5X0I6_9BACT</name>
<comment type="caution">
    <text evidence="2">The sequence shown here is derived from an EMBL/GenBank/DDBJ whole genome shotgun (WGS) entry which is preliminary data.</text>
</comment>
<evidence type="ECO:0000259" key="1">
    <source>
        <dbReference type="Pfam" id="PF05685"/>
    </source>
</evidence>
<dbReference type="EMBL" id="SJPK01000023">
    <property type="protein sequence ID" value="TWT55673.1"/>
    <property type="molecule type" value="Genomic_DNA"/>
</dbReference>
<proteinExistence type="predicted"/>
<evidence type="ECO:0000313" key="2">
    <source>
        <dbReference type="EMBL" id="TWT55673.1"/>
    </source>
</evidence>
<dbReference type="Pfam" id="PF05685">
    <property type="entry name" value="Uma2"/>
    <property type="match status" value="1"/>
</dbReference>
<keyword evidence="3" id="KW-1185">Reference proteome</keyword>
<dbReference type="AlphaFoldDB" id="A0A5C5X0I6"/>
<dbReference type="PANTHER" id="PTHR36558:SF1">
    <property type="entry name" value="RESTRICTION ENDONUCLEASE DOMAIN-CONTAINING PROTEIN-RELATED"/>
    <property type="match status" value="1"/>
</dbReference>
<dbReference type="InterPro" id="IPR012296">
    <property type="entry name" value="Nuclease_put_TT1808"/>
</dbReference>